<dbReference type="InterPro" id="IPR000192">
    <property type="entry name" value="Aminotrans_V_dom"/>
</dbReference>
<dbReference type="RefSeq" id="XP_025367308.1">
    <property type="nucleotide sequence ID" value="XM_025514642.1"/>
</dbReference>
<accession>A0A316VSY3</accession>
<dbReference type="Gene3D" id="3.40.640.10">
    <property type="entry name" value="Type I PLP-dependent aspartate aminotransferase-like (Major domain)"/>
    <property type="match status" value="1"/>
</dbReference>
<feature type="compositionally biased region" description="Low complexity" evidence="2">
    <location>
        <begin position="84"/>
        <end position="100"/>
    </location>
</feature>
<keyword evidence="4" id="KW-0808">Transferase</keyword>
<evidence type="ECO:0000256" key="2">
    <source>
        <dbReference type="SAM" id="MobiDB-lite"/>
    </source>
</evidence>
<dbReference type="InterPro" id="IPR015424">
    <property type="entry name" value="PyrdxlP-dep_Trfase"/>
</dbReference>
<reference evidence="4 5" key="1">
    <citation type="journal article" date="2018" name="Mol. Biol. Evol.">
        <title>Broad Genomic Sampling Reveals a Smut Pathogenic Ancestry of the Fungal Clade Ustilaginomycotina.</title>
        <authorList>
            <person name="Kijpornyongpan T."/>
            <person name="Mondo S.J."/>
            <person name="Barry K."/>
            <person name="Sandor L."/>
            <person name="Lee J."/>
            <person name="Lipzen A."/>
            <person name="Pangilinan J."/>
            <person name="LaButti K."/>
            <person name="Hainaut M."/>
            <person name="Henrissat B."/>
            <person name="Grigoriev I.V."/>
            <person name="Spatafora J.W."/>
            <person name="Aime M.C."/>
        </authorList>
    </citation>
    <scope>NUCLEOTIDE SEQUENCE [LARGE SCALE GENOMIC DNA]</scope>
    <source>
        <strain evidence="4 5">MCA 4658</strain>
    </source>
</reference>
<proteinExistence type="predicted"/>
<feature type="domain" description="Aminotransferase class V" evidence="3">
    <location>
        <begin position="207"/>
        <end position="486"/>
    </location>
</feature>
<dbReference type="PANTHER" id="PTHR43092:SF2">
    <property type="entry name" value="HERCYNYLCYSTEINE SULFOXIDE LYASE"/>
    <property type="match status" value="1"/>
</dbReference>
<dbReference type="Pfam" id="PF00266">
    <property type="entry name" value="Aminotran_5"/>
    <property type="match status" value="1"/>
</dbReference>
<dbReference type="InterPro" id="IPR015421">
    <property type="entry name" value="PyrdxlP-dep_Trfase_major"/>
</dbReference>
<dbReference type="OrthoDB" id="5978656at2759"/>
<name>A0A316VSY3_9BASI</name>
<evidence type="ECO:0000313" key="4">
    <source>
        <dbReference type="EMBL" id="PWN40148.1"/>
    </source>
</evidence>
<feature type="region of interest" description="Disordered" evidence="2">
    <location>
        <begin position="1"/>
        <end position="138"/>
    </location>
</feature>
<dbReference type="SUPFAM" id="SSF53383">
    <property type="entry name" value="PLP-dependent transferases"/>
    <property type="match status" value="1"/>
</dbReference>
<dbReference type="STRING" id="1522189.A0A316VSY3"/>
<dbReference type="InterPro" id="IPR015422">
    <property type="entry name" value="PyrdxlP-dep_Trfase_small"/>
</dbReference>
<organism evidence="4 5">
    <name type="scientific">Ceraceosorus guamensis</name>
    <dbReference type="NCBI Taxonomy" id="1522189"/>
    <lineage>
        <taxon>Eukaryota</taxon>
        <taxon>Fungi</taxon>
        <taxon>Dikarya</taxon>
        <taxon>Basidiomycota</taxon>
        <taxon>Ustilaginomycotina</taxon>
        <taxon>Exobasidiomycetes</taxon>
        <taxon>Ceraceosorales</taxon>
        <taxon>Ceraceosoraceae</taxon>
        <taxon>Ceraceosorus</taxon>
    </lineage>
</organism>
<gene>
    <name evidence="4" type="ORF">IE81DRAFT_325852</name>
</gene>
<dbReference type="GO" id="GO:0016740">
    <property type="term" value="F:transferase activity"/>
    <property type="evidence" value="ECO:0007669"/>
    <property type="project" value="UniProtKB-KW"/>
</dbReference>
<dbReference type="EMBL" id="KZ819428">
    <property type="protein sequence ID" value="PWN40148.1"/>
    <property type="molecule type" value="Genomic_DNA"/>
</dbReference>
<evidence type="ECO:0000256" key="1">
    <source>
        <dbReference type="ARBA" id="ARBA00022898"/>
    </source>
</evidence>
<dbReference type="FunCoup" id="A0A316VSY3">
    <property type="interactions" value="12"/>
</dbReference>
<dbReference type="Proteomes" id="UP000245783">
    <property type="component" value="Unassembled WGS sequence"/>
</dbReference>
<protein>
    <submittedName>
        <fullName evidence="4">PLP-dependent transferase</fullName>
    </submittedName>
</protein>
<dbReference type="Gene3D" id="3.90.1150.10">
    <property type="entry name" value="Aspartate Aminotransferase, domain 1"/>
    <property type="match status" value="1"/>
</dbReference>
<dbReference type="InParanoid" id="A0A316VSY3"/>
<keyword evidence="5" id="KW-1185">Reference proteome</keyword>
<dbReference type="GeneID" id="37036512"/>
<dbReference type="AlphaFoldDB" id="A0A316VSY3"/>
<evidence type="ECO:0000313" key="5">
    <source>
        <dbReference type="Proteomes" id="UP000245783"/>
    </source>
</evidence>
<evidence type="ECO:0000259" key="3">
    <source>
        <dbReference type="Pfam" id="PF00266"/>
    </source>
</evidence>
<sequence>MSGINASAAESDAILPSAVESGTDDAPAPAPAPSSSATTDPETSLEALRNLAVSPTSSLAHVPVSMSAGADPWADPTPQLDPRSLSASDKASNTSSSSQAGNAEHSAARNTSSVSSSNPWATGESENAAGPAPSAHKLASQEEYGLPRLGHDAARYWNFKKGFTNLNNGSYGACPIPVLEAWRALSDKAEENPDLFLLRTRDELLQSALSRLSKMLNCPTSTLALIPNATTASNAVLRDLYFQDGDGILTLNVGYGAVNKTLSYVYETHTNLKTKLHDVLVPIKLPASDDEILKAVEESIVAATAKQIKIRLGIFDAISSMPGIKLPWVELVQLLRKHDILSFVDGAHAFAQVPLDLQAADPDFFVSNIHKWGYAHRGCAVFYVPRRNQHLQRSSLPTSWSYVENASGQTNTWAEQWAANATIDQSSFLSVDAALTFAEKLGGYERLRRYTHDLARKGALEVARVLGSELLDPSGERTAAMVNVRVPVAAHCTQGEVDKWFAAARPWFWNTLQDEFKTAIPLYTYDSKIWARFSAQAWLEVSDFEWGARALRELVRRVNVGEVMFVDGKAVESSPSA</sequence>
<dbReference type="PANTHER" id="PTHR43092">
    <property type="entry name" value="L-CYSTEINE DESULFHYDRASE"/>
    <property type="match status" value="1"/>
</dbReference>
<keyword evidence="1" id="KW-0663">Pyridoxal phosphate</keyword>